<sequence>MKLMKLCKSESRIVGMKSVRKHGFSLPLDISRASSDTLLQCLFEGKQRICSCSNFVYVTATLPKMDAFRWRETIREIIFVVSYLSAVSLSSTVAFPVIDEPIFDVLGHKKPDVLFQGGLTSQFYNQQLPGISLPLTTGHTDAALFREQLDLAFNEIPRVSNLENKFGITLPGISKDNATTKKIIANRETWQKKGNVDWNQLLGHLRGPRRQIPSIHRDSSSYTGGLRAGALAKIQPPAINDDEGALLSAHAIITINSND</sequence>
<keyword evidence="2" id="KW-1185">Reference proteome</keyword>
<accession>A0A7M7JK91</accession>
<reference evidence="1" key="1">
    <citation type="submission" date="2021-01" db="UniProtKB">
        <authorList>
            <consortium name="EnsemblMetazoa"/>
        </authorList>
    </citation>
    <scope>IDENTIFICATION</scope>
</reference>
<dbReference type="EnsemblMetazoa" id="XM_022793028">
    <property type="protein sequence ID" value="XP_022648763"/>
    <property type="gene ID" value="LOC111245129"/>
</dbReference>
<dbReference type="GeneID" id="111245129"/>
<dbReference type="EnsemblMetazoa" id="XM_022793024">
    <property type="protein sequence ID" value="XP_022648759"/>
    <property type="gene ID" value="LOC111245129"/>
</dbReference>
<organism evidence="1 2">
    <name type="scientific">Varroa destructor</name>
    <name type="common">Honeybee mite</name>
    <dbReference type="NCBI Taxonomy" id="109461"/>
    <lineage>
        <taxon>Eukaryota</taxon>
        <taxon>Metazoa</taxon>
        <taxon>Ecdysozoa</taxon>
        <taxon>Arthropoda</taxon>
        <taxon>Chelicerata</taxon>
        <taxon>Arachnida</taxon>
        <taxon>Acari</taxon>
        <taxon>Parasitiformes</taxon>
        <taxon>Mesostigmata</taxon>
        <taxon>Gamasina</taxon>
        <taxon>Dermanyssoidea</taxon>
        <taxon>Varroidae</taxon>
        <taxon>Varroa</taxon>
    </lineage>
</organism>
<dbReference type="KEGG" id="vde:111245129"/>
<proteinExistence type="predicted"/>
<dbReference type="EnsemblMetazoa" id="XM_022793026">
    <property type="protein sequence ID" value="XP_022648761"/>
    <property type="gene ID" value="LOC111245129"/>
</dbReference>
<name>A0A7M7JK91_VARDE</name>
<dbReference type="RefSeq" id="XP_022648761.1">
    <property type="nucleotide sequence ID" value="XM_022793026.1"/>
</dbReference>
<dbReference type="Proteomes" id="UP000594260">
    <property type="component" value="Unplaced"/>
</dbReference>
<dbReference type="EnsemblMetazoa" id="XM_022793023">
    <property type="protein sequence ID" value="XP_022648758"/>
    <property type="gene ID" value="LOC111245129"/>
</dbReference>
<evidence type="ECO:0000313" key="1">
    <source>
        <dbReference type="EnsemblMetazoa" id="XP_022648762"/>
    </source>
</evidence>
<dbReference type="EnsemblMetazoa" id="XM_022793027">
    <property type="protein sequence ID" value="XP_022648762"/>
    <property type="gene ID" value="LOC111245129"/>
</dbReference>
<dbReference type="AlphaFoldDB" id="A0A7M7JK91"/>
<dbReference type="InParanoid" id="A0A7M7JK91"/>
<dbReference type="RefSeq" id="XP_022648757.1">
    <property type="nucleotide sequence ID" value="XM_022793022.1"/>
</dbReference>
<dbReference type="RefSeq" id="XP_022648763.1">
    <property type="nucleotide sequence ID" value="XM_022793028.1"/>
</dbReference>
<evidence type="ECO:0000313" key="2">
    <source>
        <dbReference type="Proteomes" id="UP000594260"/>
    </source>
</evidence>
<protein>
    <submittedName>
        <fullName evidence="1">Uncharacterized protein</fullName>
    </submittedName>
</protein>
<dbReference type="EnsemblMetazoa" id="XM_022793022">
    <property type="protein sequence ID" value="XP_022648757"/>
    <property type="gene ID" value="LOC111245129"/>
</dbReference>
<dbReference type="RefSeq" id="XP_022648758.1">
    <property type="nucleotide sequence ID" value="XM_022793023.1"/>
</dbReference>
<dbReference type="RefSeq" id="XP_022648762.1">
    <property type="nucleotide sequence ID" value="XM_022793027.1"/>
</dbReference>
<dbReference type="RefSeq" id="XP_022648759.1">
    <property type="nucleotide sequence ID" value="XM_022793024.1"/>
</dbReference>